<dbReference type="Proteomes" id="UP001519460">
    <property type="component" value="Unassembled WGS sequence"/>
</dbReference>
<keyword evidence="2" id="KW-1185">Reference proteome</keyword>
<feature type="non-terminal residue" evidence="1">
    <location>
        <position position="1"/>
    </location>
</feature>
<sequence>DLWLPTALCTSSRGDAQKETKGTSFWGFQTVSSKSGLECRRQRTFPNPLHAGADVCRIGLPT</sequence>
<accession>A0ABD0LJU3</accession>
<gene>
    <name evidence="1" type="ORF">BaRGS_00009413</name>
</gene>
<name>A0ABD0LJU3_9CAEN</name>
<organism evidence="1 2">
    <name type="scientific">Batillaria attramentaria</name>
    <dbReference type="NCBI Taxonomy" id="370345"/>
    <lineage>
        <taxon>Eukaryota</taxon>
        <taxon>Metazoa</taxon>
        <taxon>Spiralia</taxon>
        <taxon>Lophotrochozoa</taxon>
        <taxon>Mollusca</taxon>
        <taxon>Gastropoda</taxon>
        <taxon>Caenogastropoda</taxon>
        <taxon>Sorbeoconcha</taxon>
        <taxon>Cerithioidea</taxon>
        <taxon>Batillariidae</taxon>
        <taxon>Batillaria</taxon>
    </lineage>
</organism>
<evidence type="ECO:0000313" key="2">
    <source>
        <dbReference type="Proteomes" id="UP001519460"/>
    </source>
</evidence>
<comment type="caution">
    <text evidence="1">The sequence shown here is derived from an EMBL/GenBank/DDBJ whole genome shotgun (WGS) entry which is preliminary data.</text>
</comment>
<dbReference type="EMBL" id="JACVVK020000044">
    <property type="protein sequence ID" value="KAK7499438.1"/>
    <property type="molecule type" value="Genomic_DNA"/>
</dbReference>
<proteinExistence type="predicted"/>
<reference evidence="1 2" key="1">
    <citation type="journal article" date="2023" name="Sci. Data">
        <title>Genome assembly of the Korean intertidal mud-creeper Batillaria attramentaria.</title>
        <authorList>
            <person name="Patra A.K."/>
            <person name="Ho P.T."/>
            <person name="Jun S."/>
            <person name="Lee S.J."/>
            <person name="Kim Y."/>
            <person name="Won Y.J."/>
        </authorList>
    </citation>
    <scope>NUCLEOTIDE SEQUENCE [LARGE SCALE GENOMIC DNA]</scope>
    <source>
        <strain evidence="1">Wonlab-2016</strain>
    </source>
</reference>
<dbReference type="AlphaFoldDB" id="A0ABD0LJU3"/>
<protein>
    <submittedName>
        <fullName evidence="1">Uncharacterized protein</fullName>
    </submittedName>
</protein>
<evidence type="ECO:0000313" key="1">
    <source>
        <dbReference type="EMBL" id="KAK7499438.1"/>
    </source>
</evidence>
<feature type="non-terminal residue" evidence="1">
    <location>
        <position position="62"/>
    </location>
</feature>